<accession>A0ACB9P6I8</accession>
<gene>
    <name evidence="1" type="ORF">L6164_010821</name>
</gene>
<sequence>MKSIILAQTTSSSVLNRAGAAGSSIVFPVHGNVYPIGFYNVTLNMGQPPRPYFLDVDTGSDLAWLQSIALSPAMT</sequence>
<proteinExistence type="predicted"/>
<dbReference type="Proteomes" id="UP000828941">
    <property type="component" value="Chromosome 5"/>
</dbReference>
<comment type="caution">
    <text evidence="1">The sequence shown here is derived from an EMBL/GenBank/DDBJ whole genome shotgun (WGS) entry which is preliminary data.</text>
</comment>
<reference evidence="1 2" key="1">
    <citation type="journal article" date="2022" name="DNA Res.">
        <title>Chromosomal-level genome assembly of the orchid tree Bauhinia variegata (Leguminosae; Cercidoideae) supports the allotetraploid origin hypothesis of Bauhinia.</title>
        <authorList>
            <person name="Zhong Y."/>
            <person name="Chen Y."/>
            <person name="Zheng D."/>
            <person name="Pang J."/>
            <person name="Liu Y."/>
            <person name="Luo S."/>
            <person name="Meng S."/>
            <person name="Qian L."/>
            <person name="Wei D."/>
            <person name="Dai S."/>
            <person name="Zhou R."/>
        </authorList>
    </citation>
    <scope>NUCLEOTIDE SEQUENCE [LARGE SCALE GENOMIC DNA]</scope>
    <source>
        <strain evidence="1">BV-YZ2020</strain>
    </source>
</reference>
<evidence type="ECO:0000313" key="1">
    <source>
        <dbReference type="EMBL" id="KAI4343479.1"/>
    </source>
</evidence>
<name>A0ACB9P6I8_BAUVA</name>
<protein>
    <submittedName>
        <fullName evidence="1">Uncharacterized protein</fullName>
    </submittedName>
</protein>
<organism evidence="1 2">
    <name type="scientific">Bauhinia variegata</name>
    <name type="common">Purple orchid tree</name>
    <name type="synonym">Phanera variegata</name>
    <dbReference type="NCBI Taxonomy" id="167791"/>
    <lineage>
        <taxon>Eukaryota</taxon>
        <taxon>Viridiplantae</taxon>
        <taxon>Streptophyta</taxon>
        <taxon>Embryophyta</taxon>
        <taxon>Tracheophyta</taxon>
        <taxon>Spermatophyta</taxon>
        <taxon>Magnoliopsida</taxon>
        <taxon>eudicotyledons</taxon>
        <taxon>Gunneridae</taxon>
        <taxon>Pentapetalae</taxon>
        <taxon>rosids</taxon>
        <taxon>fabids</taxon>
        <taxon>Fabales</taxon>
        <taxon>Fabaceae</taxon>
        <taxon>Cercidoideae</taxon>
        <taxon>Cercideae</taxon>
        <taxon>Bauhiniinae</taxon>
        <taxon>Bauhinia</taxon>
    </lineage>
</organism>
<evidence type="ECO:0000313" key="2">
    <source>
        <dbReference type="Proteomes" id="UP000828941"/>
    </source>
</evidence>
<dbReference type="EMBL" id="CM039430">
    <property type="protein sequence ID" value="KAI4343479.1"/>
    <property type="molecule type" value="Genomic_DNA"/>
</dbReference>
<keyword evidence="2" id="KW-1185">Reference proteome</keyword>